<organism evidence="18 19">
    <name type="scientific">Drosophila lebanonensis</name>
    <name type="common">Fruit fly</name>
    <name type="synonym">Scaptodrosophila lebanonensis</name>
    <dbReference type="NCBI Taxonomy" id="7225"/>
    <lineage>
        <taxon>Eukaryota</taxon>
        <taxon>Metazoa</taxon>
        <taxon>Ecdysozoa</taxon>
        <taxon>Arthropoda</taxon>
        <taxon>Hexapoda</taxon>
        <taxon>Insecta</taxon>
        <taxon>Pterygota</taxon>
        <taxon>Neoptera</taxon>
        <taxon>Endopterygota</taxon>
        <taxon>Diptera</taxon>
        <taxon>Brachycera</taxon>
        <taxon>Muscomorpha</taxon>
        <taxon>Ephydroidea</taxon>
        <taxon>Drosophilidae</taxon>
        <taxon>Scaptodrosophila</taxon>
    </lineage>
</organism>
<dbReference type="GO" id="GO:0005730">
    <property type="term" value="C:nucleolus"/>
    <property type="evidence" value="ECO:0007669"/>
    <property type="project" value="UniProtKB-SubCell"/>
</dbReference>
<evidence type="ECO:0000256" key="14">
    <source>
        <dbReference type="PROSITE-ProRule" id="PRU00267"/>
    </source>
</evidence>
<dbReference type="GO" id="GO:0042393">
    <property type="term" value="F:histone binding"/>
    <property type="evidence" value="ECO:0007669"/>
    <property type="project" value="TreeGrafter"/>
</dbReference>
<dbReference type="SUPFAM" id="SSF50729">
    <property type="entry name" value="PH domain-like"/>
    <property type="match status" value="1"/>
</dbReference>
<dbReference type="InterPro" id="IPR038167">
    <property type="entry name" value="SSRP1_sf"/>
</dbReference>
<comment type="subcellular location">
    <subcellularLocation>
        <location evidence="1">Nucleus</location>
        <location evidence="1">Nucleolus</location>
    </subcellularLocation>
    <subcellularLocation>
        <location evidence="15">Nucleus</location>
    </subcellularLocation>
    <subcellularLocation>
        <location evidence="15">Chromosome</location>
    </subcellularLocation>
</comment>
<dbReference type="GO" id="GO:0035101">
    <property type="term" value="C:FACT complex"/>
    <property type="evidence" value="ECO:0007669"/>
    <property type="project" value="TreeGrafter"/>
</dbReference>
<evidence type="ECO:0000256" key="7">
    <source>
        <dbReference type="ARBA" id="ARBA00022884"/>
    </source>
</evidence>
<evidence type="ECO:0000256" key="12">
    <source>
        <dbReference type="ARBA" id="ARBA00023242"/>
    </source>
</evidence>
<protein>
    <recommendedName>
        <fullName evidence="3 15">FACT complex subunit SSRP1</fullName>
    </recommendedName>
</protein>
<dbReference type="Pfam" id="PF17292">
    <property type="entry name" value="POB3_N"/>
    <property type="match status" value="1"/>
</dbReference>
<evidence type="ECO:0000259" key="17">
    <source>
        <dbReference type="PROSITE" id="PS50118"/>
    </source>
</evidence>
<evidence type="ECO:0000256" key="4">
    <source>
        <dbReference type="ARBA" id="ARBA00022454"/>
    </source>
</evidence>
<dbReference type="FunFam" id="2.30.29.220:FF:000001">
    <property type="entry name" value="FACT complex subunit SSRP1"/>
    <property type="match status" value="1"/>
</dbReference>
<dbReference type="Pfam" id="PF08512">
    <property type="entry name" value="Rttp106-like_middle"/>
    <property type="match status" value="1"/>
</dbReference>
<dbReference type="FunFam" id="2.30.29.30:FF:000119">
    <property type="entry name" value="FACT complex subunit SSRP1"/>
    <property type="match status" value="1"/>
</dbReference>
<keyword evidence="7" id="KW-0694">RNA-binding</keyword>
<accession>A0A6J2TFM6</accession>
<feature type="compositionally biased region" description="Acidic residues" evidence="16">
    <location>
        <begin position="706"/>
        <end position="729"/>
    </location>
</feature>
<evidence type="ECO:0000256" key="9">
    <source>
        <dbReference type="ARBA" id="ARBA00023125"/>
    </source>
</evidence>
<dbReference type="PANTHER" id="PTHR45849:SF1">
    <property type="entry name" value="FACT COMPLEX SUBUNIT SSRP1"/>
    <property type="match status" value="1"/>
</dbReference>
<evidence type="ECO:0000256" key="10">
    <source>
        <dbReference type="ARBA" id="ARBA00023163"/>
    </source>
</evidence>
<keyword evidence="10 15" id="KW-0804">Transcription</keyword>
<name>A0A6J2TFM6_DROLE</name>
<dbReference type="OrthoDB" id="498543at2759"/>
<evidence type="ECO:0000313" key="19">
    <source>
        <dbReference type="RefSeq" id="XP_030373802.1"/>
    </source>
</evidence>
<dbReference type="Gene3D" id="1.10.30.10">
    <property type="entry name" value="High mobility group box domain"/>
    <property type="match status" value="1"/>
</dbReference>
<keyword evidence="18" id="KW-1185">Reference proteome</keyword>
<evidence type="ECO:0000256" key="5">
    <source>
        <dbReference type="ARBA" id="ARBA00022705"/>
    </source>
</evidence>
<reference evidence="19" key="1">
    <citation type="submission" date="2025-08" db="UniProtKB">
        <authorList>
            <consortium name="RefSeq"/>
        </authorList>
    </citation>
    <scope>IDENTIFICATION</scope>
    <source>
        <strain evidence="19">11010-0011.00</strain>
        <tissue evidence="19">Whole body</tissue>
    </source>
</reference>
<evidence type="ECO:0000256" key="11">
    <source>
        <dbReference type="ARBA" id="ARBA00023204"/>
    </source>
</evidence>
<keyword evidence="11 15" id="KW-0234">DNA repair</keyword>
<dbReference type="InterPro" id="IPR050454">
    <property type="entry name" value="RTT106/SSRP1_HistChap/FACT"/>
</dbReference>
<feature type="domain" description="HMG box" evidence="17">
    <location>
        <begin position="556"/>
        <end position="622"/>
    </location>
</feature>
<dbReference type="GO" id="GO:0003677">
    <property type="term" value="F:DNA binding"/>
    <property type="evidence" value="ECO:0007669"/>
    <property type="project" value="UniProtKB-UniRule"/>
</dbReference>
<feature type="compositionally biased region" description="Acidic residues" evidence="16">
    <location>
        <begin position="464"/>
        <end position="479"/>
    </location>
</feature>
<dbReference type="Pfam" id="PF00505">
    <property type="entry name" value="HMG_box"/>
    <property type="match status" value="1"/>
</dbReference>
<dbReference type="InterPro" id="IPR011993">
    <property type="entry name" value="PH-like_dom_sf"/>
</dbReference>
<evidence type="ECO:0000256" key="6">
    <source>
        <dbReference type="ARBA" id="ARBA00022763"/>
    </source>
</evidence>
<dbReference type="CDD" id="cd13230">
    <property type="entry name" value="PH1_SSRP1-like"/>
    <property type="match status" value="1"/>
</dbReference>
<dbReference type="AlphaFoldDB" id="A0A6J2TFM6"/>
<dbReference type="CTD" id="37767"/>
<sequence>MTDALEYNDISAEVRGVLSAGRLKLTEQHIVFKNNKTGKVEQIAAEDIDLINSQKFVGTWGLRVFTKGGALHRFTGFRDSEHEKLSKFIKDAYAQDMVEKEMCVKGWNWGTARFMGSVLSFDKDTKTIFEVPLSHVSQCVTGKNEVTLEFHQNDDAPVGLLEMRFHIPAVESADDDPVEKFHQNVMNKASVISASGESIAIFREIQILTPRGRYDIKVFSTFFQLHGKTFDYKIPMDSVLRLFMLPHKDSRQMFFVLSLDPPIKQGQTRYHYLVLLFAPDEETTIELPFTEEELRDKYEGKLEKELSGPVYEVMGKVMKVLIGRKITGPGNFIGHSGTAAVGCSFKAAAGYLYPLERGFIYIHKPPLHIRFEEITSVNFARSGGSTRSFDFEVTLKNGTVHIFSSIEKEEYAKLFDYITQKKLHVSNMGKDKSGYKDVDFGDSDNENEPDAYLARLKAEAREKEEDDDDDDGSDEESTDEDFKPNENESDVAEEYDSNVQDDSDDDSDASGGGGDSDAPAKKKEREKKREKKEKKERKRDTERTKKTTKKKDSNKPKRATTAFMLWLNDTRDKIKQDNPGIKPTEIAKRGGEMWKELKDKSKWEEAAAKDKQRYQDEMRNYKPGAGTDDENESSNKVSNKASKKRKSDPSPAKKANTSGSNFKSKEYISDDDSSSSDDKAKKGGEPEKKKTKPSNAESKKKKAASESEDDDEEEEDASEDQTNESDASD</sequence>
<dbReference type="InterPro" id="IPR048993">
    <property type="entry name" value="SSRP1-like_PH1"/>
</dbReference>
<dbReference type="Gene3D" id="2.30.29.150">
    <property type="match status" value="1"/>
</dbReference>
<dbReference type="PANTHER" id="PTHR45849">
    <property type="entry name" value="FACT COMPLEX SUBUNIT SSRP1"/>
    <property type="match status" value="1"/>
</dbReference>
<evidence type="ECO:0000256" key="1">
    <source>
        <dbReference type="ARBA" id="ARBA00004604"/>
    </source>
</evidence>
<feature type="compositionally biased region" description="Acidic residues" evidence="16">
    <location>
        <begin position="487"/>
        <end position="508"/>
    </location>
</feature>
<keyword evidence="9 14" id="KW-0238">DNA-binding</keyword>
<proteinExistence type="inferred from homology"/>
<keyword evidence="12 14" id="KW-0539">Nucleus</keyword>
<keyword evidence="5 15" id="KW-0235">DNA replication</keyword>
<dbReference type="InterPro" id="IPR013719">
    <property type="entry name" value="RTT106/SPT16-like_middle_dom"/>
</dbReference>
<dbReference type="SMART" id="SM01287">
    <property type="entry name" value="Rtt106"/>
    <property type="match status" value="1"/>
</dbReference>
<dbReference type="Pfam" id="PF21103">
    <property type="entry name" value="PH1_SSRP1-like"/>
    <property type="match status" value="1"/>
</dbReference>
<dbReference type="PROSITE" id="PS50118">
    <property type="entry name" value="HMG_BOX_2"/>
    <property type="match status" value="1"/>
</dbReference>
<dbReference type="InterPro" id="IPR000969">
    <property type="entry name" value="SSRP1/POB3"/>
</dbReference>
<dbReference type="FunFam" id="2.30.29.30:FF:000098">
    <property type="entry name" value="Fact complex subunit ssrp1"/>
    <property type="match status" value="1"/>
</dbReference>
<comment type="similarity">
    <text evidence="2 15">Belongs to the SSRP1 family.</text>
</comment>
<dbReference type="GeneID" id="115623551"/>
<keyword evidence="4 15" id="KW-0158">Chromosome</keyword>
<dbReference type="GO" id="GO:0006281">
    <property type="term" value="P:DNA repair"/>
    <property type="evidence" value="ECO:0007669"/>
    <property type="project" value="UniProtKB-KW"/>
</dbReference>
<dbReference type="FunFam" id="1.10.30.10:FF:000036">
    <property type="entry name" value="high mobility group protein D"/>
    <property type="match status" value="1"/>
</dbReference>
<evidence type="ECO:0000256" key="8">
    <source>
        <dbReference type="ARBA" id="ARBA00023015"/>
    </source>
</evidence>
<dbReference type="SUPFAM" id="SSF47095">
    <property type="entry name" value="HMG-box"/>
    <property type="match status" value="1"/>
</dbReference>
<feature type="compositionally biased region" description="Basic and acidic residues" evidence="16">
    <location>
        <begin position="676"/>
        <end position="688"/>
    </location>
</feature>
<evidence type="ECO:0000256" key="13">
    <source>
        <dbReference type="ARBA" id="ARBA00058159"/>
    </source>
</evidence>
<dbReference type="CDD" id="cd13231">
    <property type="entry name" value="PH2_SSRP1-like"/>
    <property type="match status" value="1"/>
</dbReference>
<dbReference type="InterPro" id="IPR009071">
    <property type="entry name" value="HMG_box_dom"/>
</dbReference>
<dbReference type="Gene3D" id="2.30.29.220">
    <property type="entry name" value="Structure-specific recognition protein (SSRP1)"/>
    <property type="match status" value="1"/>
</dbReference>
<dbReference type="PRINTS" id="PR00887">
    <property type="entry name" value="SSRCOGNITION"/>
</dbReference>
<dbReference type="RefSeq" id="XP_030373802.1">
    <property type="nucleotide sequence ID" value="XM_030517942.1"/>
</dbReference>
<dbReference type="CDD" id="cd21994">
    <property type="entry name" value="HMG-box_SSRP1-like"/>
    <property type="match status" value="1"/>
</dbReference>
<evidence type="ECO:0000256" key="16">
    <source>
        <dbReference type="SAM" id="MobiDB-lite"/>
    </source>
</evidence>
<gene>
    <name evidence="19" type="primary">LOC115623551</name>
</gene>
<dbReference type="Gene3D" id="2.30.29.30">
    <property type="entry name" value="Pleckstrin-homology domain (PH domain)/Phosphotyrosine-binding domain (PTB)"/>
    <property type="match status" value="2"/>
</dbReference>
<evidence type="ECO:0000256" key="15">
    <source>
        <dbReference type="RuleBase" id="RU364013"/>
    </source>
</evidence>
<dbReference type="InterPro" id="IPR035417">
    <property type="entry name" value="SSRP1/POB3_N"/>
</dbReference>
<comment type="function">
    <text evidence="13">Component of the FACT complex, a general chromatin factor that acts to reorganize nucleosomes. The FACT complex is involved in multiple processes that require DNA as a template such as mRNA elongation, DNA replication and DNA repair. During transcription elongation the FACT complex acts as a histone chaperone that both destabilizes and restores nucleosomal structure. It facilitates the passage of RNA polymerase II and transcription by promoting the dissociation of one histone H2A-H2B dimer from the nucleosome, then subsequently promotes the reestablishment of the nucleosome following the passage of RNA polymerase II. Binds specifically to single-stranded DNA and RNA with highest affinity for nucleotides G and U. The FACT complex is required for expression of Hox genes.</text>
</comment>
<keyword evidence="6 15" id="KW-0227">DNA damage</keyword>
<dbReference type="SMART" id="SM00398">
    <property type="entry name" value="HMG"/>
    <property type="match status" value="1"/>
</dbReference>
<dbReference type="Pfam" id="PF03531">
    <property type="entry name" value="SSrecog"/>
    <property type="match status" value="1"/>
</dbReference>
<dbReference type="GO" id="GO:0003723">
    <property type="term" value="F:RNA binding"/>
    <property type="evidence" value="ECO:0007669"/>
    <property type="project" value="UniProtKB-KW"/>
</dbReference>
<evidence type="ECO:0000313" key="18">
    <source>
        <dbReference type="Proteomes" id="UP000504634"/>
    </source>
</evidence>
<evidence type="ECO:0000256" key="2">
    <source>
        <dbReference type="ARBA" id="ARBA00010060"/>
    </source>
</evidence>
<feature type="DNA-binding region" description="HMG box" evidence="14">
    <location>
        <begin position="556"/>
        <end position="622"/>
    </location>
</feature>
<evidence type="ECO:0000256" key="3">
    <source>
        <dbReference type="ARBA" id="ARBA00016104"/>
    </source>
</evidence>
<dbReference type="InterPro" id="IPR036910">
    <property type="entry name" value="HMG_box_dom_sf"/>
</dbReference>
<feature type="region of interest" description="Disordered" evidence="16">
    <location>
        <begin position="458"/>
        <end position="729"/>
    </location>
</feature>
<keyword evidence="8 15" id="KW-0805">Transcription regulation</keyword>
<dbReference type="GO" id="GO:0031491">
    <property type="term" value="F:nucleosome binding"/>
    <property type="evidence" value="ECO:0007669"/>
    <property type="project" value="TreeGrafter"/>
</dbReference>
<feature type="compositionally biased region" description="Basic residues" evidence="16">
    <location>
        <begin position="524"/>
        <end position="537"/>
    </location>
</feature>
<feature type="compositionally biased region" description="Basic and acidic residues" evidence="16">
    <location>
        <begin position="538"/>
        <end position="555"/>
    </location>
</feature>
<dbReference type="GO" id="GO:1902275">
    <property type="term" value="P:regulation of chromatin organization"/>
    <property type="evidence" value="ECO:0007669"/>
    <property type="project" value="TreeGrafter"/>
</dbReference>
<dbReference type="GO" id="GO:0006260">
    <property type="term" value="P:DNA replication"/>
    <property type="evidence" value="ECO:0007669"/>
    <property type="project" value="UniProtKB-KW"/>
</dbReference>
<dbReference type="Proteomes" id="UP000504634">
    <property type="component" value="Unplaced"/>
</dbReference>
<dbReference type="InterPro" id="IPR024954">
    <property type="entry name" value="SSRP1_DD"/>
</dbReference>
<feature type="compositionally biased region" description="Basic and acidic residues" evidence="16">
    <location>
        <begin position="585"/>
        <end position="620"/>
    </location>
</feature>
<dbReference type="FunFam" id="2.30.29.150:FF:000001">
    <property type="entry name" value="Fact complex subunit ssrp1"/>
    <property type="match status" value="1"/>
</dbReference>